<organism evidence="10 11">
    <name type="scientific">Wickerhamiella sorbophila</name>
    <dbReference type="NCBI Taxonomy" id="45607"/>
    <lineage>
        <taxon>Eukaryota</taxon>
        <taxon>Fungi</taxon>
        <taxon>Dikarya</taxon>
        <taxon>Ascomycota</taxon>
        <taxon>Saccharomycotina</taxon>
        <taxon>Dipodascomycetes</taxon>
        <taxon>Dipodascales</taxon>
        <taxon>Trichomonascaceae</taxon>
        <taxon>Wickerhamiella</taxon>
    </lineage>
</organism>
<evidence type="ECO:0000256" key="3">
    <source>
        <dbReference type="ARBA" id="ARBA00022490"/>
    </source>
</evidence>
<dbReference type="SUPFAM" id="SSF53448">
    <property type="entry name" value="Nucleotide-diphospho-sugar transferases"/>
    <property type="match status" value="1"/>
</dbReference>
<feature type="domain" description="W2" evidence="9">
    <location>
        <begin position="483"/>
        <end position="647"/>
    </location>
</feature>
<dbReference type="EMBL" id="NDIQ01000022">
    <property type="protein sequence ID" value="PRT57051.1"/>
    <property type="molecule type" value="Genomic_DNA"/>
</dbReference>
<keyword evidence="5" id="KW-0648">Protein biosynthesis</keyword>
<dbReference type="STRING" id="45607.A0A2T0FPZ1"/>
<sequence length="650" mass="73118">MPPKKIEERDLQAVVLCDSYEERFYPLTKDKPRCLLPLANTPLIEYTLEFLVSAKVTEVYLMCCSHADQVTEYITRSRWGSQSPHVPFKLHTIELPNTLSVGDAMRDLDSRGIIKSDFLLISGDVVCNMDFNKIWDGHVKRKQQDKNCIMTSVLRQGAATHRTRPRQTGLYILNQETNQVVGYEWDINVRKVSLDATELLSRPSVAFRNDLIDCYIDICTPDVPALFQENFDYELLRRDFVNGILTSDLLGKAIYAHILTDDYAARVESFRTYDAVSRDVIGRYAYPLVVDSRGTYVYRKGHIYVQNNVVLSQSSHIGRNTVIGRNTKVGSNTVITNSVIGRNCTIGDSVVLKDAYIWDDVTIHDNVKITESLVGSNAIVGAGAVLNPGVIVGFGHAVEANADIAQNSRLCRSFSKECEVSDDEDDENNHNEMGLLTSRMDDIYLSDDSIASTSRGDSNRRTKKTKRSLSAISATSVMSARSDEGEEDFFNEAVESISRAILDNHSQDVSILELNTLRMTMNASYDKVQAAVIHALVRHISHLVTHTDPKTATVGVFRQFTPLLKRVTFDLDDEVMVAHCIESECVGRNHGESILIYAMMTLYDTDVISEEAVYKWWDGEAVSTEVRKLVAQWVDWLRNAESESDEEESD</sequence>
<dbReference type="Pfam" id="PF25084">
    <property type="entry name" value="LbH_EIF2B"/>
    <property type="match status" value="1"/>
</dbReference>
<dbReference type="Pfam" id="PF00483">
    <property type="entry name" value="NTP_transferase"/>
    <property type="match status" value="1"/>
</dbReference>
<dbReference type="CDD" id="cd04197">
    <property type="entry name" value="eIF-2B_epsilon_N"/>
    <property type="match status" value="1"/>
</dbReference>
<reference evidence="10 11" key="1">
    <citation type="submission" date="2017-04" db="EMBL/GenBank/DDBJ databases">
        <title>Genome sequencing of [Candida] sorbophila.</title>
        <authorList>
            <person name="Ahn J.O."/>
        </authorList>
    </citation>
    <scope>NUCLEOTIDE SEQUENCE [LARGE SCALE GENOMIC DNA]</scope>
    <source>
        <strain evidence="10 11">DS02</strain>
    </source>
</reference>
<evidence type="ECO:0000313" key="10">
    <source>
        <dbReference type="EMBL" id="PRT57051.1"/>
    </source>
</evidence>
<dbReference type="SUPFAM" id="SSF51161">
    <property type="entry name" value="Trimeric LpxA-like enzymes"/>
    <property type="match status" value="1"/>
</dbReference>
<dbReference type="Pfam" id="PF02020">
    <property type="entry name" value="W2"/>
    <property type="match status" value="1"/>
</dbReference>
<evidence type="ECO:0000256" key="2">
    <source>
        <dbReference type="ARBA" id="ARBA00007878"/>
    </source>
</evidence>
<dbReference type="InterPro" id="IPR003307">
    <property type="entry name" value="W2_domain"/>
</dbReference>
<dbReference type="InterPro" id="IPR035543">
    <property type="entry name" value="eIF-2B_epsilon_N"/>
</dbReference>
<accession>A0A2T0FPZ1</accession>
<dbReference type="PANTHER" id="PTHR45887:SF1">
    <property type="entry name" value="TRANSLATION INITIATION FACTOR EIF-2B SUBUNIT EPSILON"/>
    <property type="match status" value="1"/>
</dbReference>
<evidence type="ECO:0000256" key="5">
    <source>
        <dbReference type="ARBA" id="ARBA00022917"/>
    </source>
</evidence>
<dbReference type="CDD" id="cd11558">
    <property type="entry name" value="W2_eIF2B_epsilon"/>
    <property type="match status" value="1"/>
</dbReference>
<comment type="subcellular location">
    <subcellularLocation>
        <location evidence="1">Cytoplasm</location>
        <location evidence="1">Cytosol</location>
    </subcellularLocation>
</comment>
<dbReference type="GO" id="GO:0005829">
    <property type="term" value="C:cytosol"/>
    <property type="evidence" value="ECO:0007669"/>
    <property type="project" value="UniProtKB-SubCell"/>
</dbReference>
<dbReference type="RefSeq" id="XP_024666996.1">
    <property type="nucleotide sequence ID" value="XM_024811228.1"/>
</dbReference>
<dbReference type="GO" id="GO:0003743">
    <property type="term" value="F:translation initiation factor activity"/>
    <property type="evidence" value="ECO:0007669"/>
    <property type="project" value="UniProtKB-KW"/>
</dbReference>
<dbReference type="InterPro" id="IPR011004">
    <property type="entry name" value="Trimer_LpxA-like_sf"/>
</dbReference>
<dbReference type="PROSITE" id="PS51363">
    <property type="entry name" value="W2"/>
    <property type="match status" value="1"/>
</dbReference>
<dbReference type="GO" id="GO:0005851">
    <property type="term" value="C:eukaryotic translation initiation factor 2B complex"/>
    <property type="evidence" value="ECO:0007669"/>
    <property type="project" value="TreeGrafter"/>
</dbReference>
<gene>
    <name evidence="10" type="ORF">B9G98_04671</name>
</gene>
<dbReference type="GO" id="GO:0031369">
    <property type="term" value="F:translation initiation factor binding"/>
    <property type="evidence" value="ECO:0007669"/>
    <property type="project" value="InterPro"/>
</dbReference>
<dbReference type="SMART" id="SM00515">
    <property type="entry name" value="eIF5C"/>
    <property type="match status" value="1"/>
</dbReference>
<evidence type="ECO:0000256" key="6">
    <source>
        <dbReference type="ARBA" id="ARBA00044144"/>
    </source>
</evidence>
<dbReference type="InterPro" id="IPR044123">
    <property type="entry name" value="W2_eIF2B_epsilon"/>
</dbReference>
<protein>
    <recommendedName>
        <fullName evidence="6">Translation initiation factor eIF2B subunit epsilon</fullName>
    </recommendedName>
    <alternativeName>
        <fullName evidence="7">eIF2B GDP-GTP exchange factor subunit epsilon</fullName>
    </alternativeName>
</protein>
<name>A0A2T0FPZ1_9ASCO</name>
<dbReference type="Gene3D" id="1.25.40.180">
    <property type="match status" value="1"/>
</dbReference>
<dbReference type="SUPFAM" id="SSF48371">
    <property type="entry name" value="ARM repeat"/>
    <property type="match status" value="1"/>
</dbReference>
<dbReference type="InterPro" id="IPR051956">
    <property type="entry name" value="eIF2B_epsilon"/>
</dbReference>
<evidence type="ECO:0000256" key="1">
    <source>
        <dbReference type="ARBA" id="ARBA00004514"/>
    </source>
</evidence>
<dbReference type="CDD" id="cd05787">
    <property type="entry name" value="LbH_eIF2B_epsilon"/>
    <property type="match status" value="1"/>
</dbReference>
<dbReference type="OrthoDB" id="424572at2759"/>
<dbReference type="InterPro" id="IPR016024">
    <property type="entry name" value="ARM-type_fold"/>
</dbReference>
<dbReference type="InterPro" id="IPR056764">
    <property type="entry name" value="LbH_EIF2B3/5"/>
</dbReference>
<evidence type="ECO:0000256" key="8">
    <source>
        <dbReference type="ARBA" id="ARBA00046432"/>
    </source>
</evidence>
<keyword evidence="3" id="KW-0963">Cytoplasm</keyword>
<dbReference type="PANTHER" id="PTHR45887">
    <property type="entry name" value="TRANSLATION INITIATION FACTOR EIF-2B SUBUNIT EPSILON"/>
    <property type="match status" value="1"/>
</dbReference>
<comment type="subunit">
    <text evidence="8">Component of the translation initiation factor 2B (eIF2B) complex which is a heterodecamer of two sets of five different subunits: alpha, beta, gamma, delta and epsilon. Subunits alpha, beta and delta comprise a regulatory subcomplex and subunits epsilon and gamma comprise a catalytic subcomplex. Within the complex, the hexameric regulatory complex resides at the center, with the two heterodimeric catalytic subcomplexes bound on opposite sides.</text>
</comment>
<dbReference type="Proteomes" id="UP000238350">
    <property type="component" value="Unassembled WGS sequence"/>
</dbReference>
<dbReference type="GeneID" id="36518419"/>
<dbReference type="FunFam" id="3.90.550.10:FF:000066">
    <property type="entry name" value="Translation initiation factor eIF-2B subunit epsilon"/>
    <property type="match status" value="1"/>
</dbReference>
<dbReference type="Gene3D" id="3.90.550.10">
    <property type="entry name" value="Spore Coat Polysaccharide Biosynthesis Protein SpsA, Chain A"/>
    <property type="match status" value="1"/>
</dbReference>
<dbReference type="Gene3D" id="2.160.10.10">
    <property type="entry name" value="Hexapeptide repeat proteins"/>
    <property type="match status" value="1"/>
</dbReference>
<evidence type="ECO:0000313" key="11">
    <source>
        <dbReference type="Proteomes" id="UP000238350"/>
    </source>
</evidence>
<keyword evidence="11" id="KW-1185">Reference proteome</keyword>
<evidence type="ECO:0000259" key="9">
    <source>
        <dbReference type="PROSITE" id="PS51363"/>
    </source>
</evidence>
<comment type="caution">
    <text evidence="10">The sequence shown here is derived from an EMBL/GenBank/DDBJ whole genome shotgun (WGS) entry which is preliminary data.</text>
</comment>
<proteinExistence type="inferred from homology"/>
<evidence type="ECO:0000256" key="7">
    <source>
        <dbReference type="ARBA" id="ARBA00044345"/>
    </source>
</evidence>
<evidence type="ECO:0000256" key="4">
    <source>
        <dbReference type="ARBA" id="ARBA00022540"/>
    </source>
</evidence>
<dbReference type="AlphaFoldDB" id="A0A2T0FPZ1"/>
<comment type="similarity">
    <text evidence="2">Belongs to the eIF-2B gamma/epsilon subunits family.</text>
</comment>
<dbReference type="InterPro" id="IPR029044">
    <property type="entry name" value="Nucleotide-diphossugar_trans"/>
</dbReference>
<dbReference type="GO" id="GO:0005085">
    <property type="term" value="F:guanyl-nucleotide exchange factor activity"/>
    <property type="evidence" value="ECO:0007669"/>
    <property type="project" value="InterPro"/>
</dbReference>
<dbReference type="InterPro" id="IPR005835">
    <property type="entry name" value="NTP_transferase_dom"/>
</dbReference>
<keyword evidence="4 10" id="KW-0396">Initiation factor</keyword>